<proteinExistence type="predicted"/>
<name>A0ABM9DHT1_9HYPH</name>
<evidence type="ECO:0000313" key="2">
    <source>
        <dbReference type="Proteomes" id="UP001153050"/>
    </source>
</evidence>
<accession>A0ABM9DHT1</accession>
<protein>
    <submittedName>
        <fullName evidence="1">Uncharacterized protein</fullName>
    </submittedName>
</protein>
<keyword evidence="2" id="KW-1185">Reference proteome</keyword>
<comment type="caution">
    <text evidence="1">The sequence shown here is derived from an EMBL/GenBank/DDBJ whole genome shotgun (WGS) entry which is preliminary data.</text>
</comment>
<dbReference type="EMBL" id="CAKXZT010000035">
    <property type="protein sequence ID" value="CAH2396148.1"/>
    <property type="molecule type" value="Genomic_DNA"/>
</dbReference>
<organism evidence="1 2">
    <name type="scientific">Mesorhizobium escarrei</name>
    <dbReference type="NCBI Taxonomy" id="666018"/>
    <lineage>
        <taxon>Bacteria</taxon>
        <taxon>Pseudomonadati</taxon>
        <taxon>Pseudomonadota</taxon>
        <taxon>Alphaproteobacteria</taxon>
        <taxon>Hyphomicrobiales</taxon>
        <taxon>Phyllobacteriaceae</taxon>
        <taxon>Mesorhizobium</taxon>
    </lineage>
</organism>
<evidence type="ECO:0000313" key="1">
    <source>
        <dbReference type="EMBL" id="CAH2396148.1"/>
    </source>
</evidence>
<reference evidence="1 2" key="1">
    <citation type="submission" date="2022-03" db="EMBL/GenBank/DDBJ databases">
        <authorList>
            <person name="Brunel B."/>
        </authorList>
    </citation>
    <scope>NUCLEOTIDE SEQUENCE [LARGE SCALE GENOMIC DNA]</scope>
    <source>
        <strain evidence="1">STM5069sample</strain>
    </source>
</reference>
<sequence>MVVVVVKNGQRGRQIGGDAPSAVMEEVRETTLFTGIRFAWGSWKLFELSVFAPPAELRVLMKEIGRSSHAVGQT</sequence>
<gene>
    <name evidence="1" type="ORF">MES5069_130078</name>
</gene>
<dbReference type="Proteomes" id="UP001153050">
    <property type="component" value="Unassembled WGS sequence"/>
</dbReference>